<protein>
    <submittedName>
        <fullName evidence="2">Uncharacterized protein</fullName>
    </submittedName>
</protein>
<feature type="compositionally biased region" description="Polar residues" evidence="1">
    <location>
        <begin position="245"/>
        <end position="257"/>
    </location>
</feature>
<proteinExistence type="predicted"/>
<feature type="region of interest" description="Disordered" evidence="1">
    <location>
        <begin position="156"/>
        <end position="273"/>
    </location>
</feature>
<feature type="compositionally biased region" description="Polar residues" evidence="1">
    <location>
        <begin position="216"/>
        <end position="232"/>
    </location>
</feature>
<reference evidence="2" key="1">
    <citation type="submission" date="2020-04" db="EMBL/GenBank/DDBJ databases">
        <authorList>
            <person name="Chiriac C."/>
            <person name="Salcher M."/>
            <person name="Ghai R."/>
            <person name="Kavagutti S V."/>
        </authorList>
    </citation>
    <scope>NUCLEOTIDE SEQUENCE</scope>
</reference>
<dbReference type="EMBL" id="LR796157">
    <property type="protein sequence ID" value="CAB4122257.1"/>
    <property type="molecule type" value="Genomic_DNA"/>
</dbReference>
<evidence type="ECO:0000313" key="2">
    <source>
        <dbReference type="EMBL" id="CAB4122257.1"/>
    </source>
</evidence>
<feature type="compositionally biased region" description="Polar residues" evidence="1">
    <location>
        <begin position="172"/>
        <end position="182"/>
    </location>
</feature>
<evidence type="ECO:0000256" key="1">
    <source>
        <dbReference type="SAM" id="MobiDB-lite"/>
    </source>
</evidence>
<organism evidence="2">
    <name type="scientific">uncultured Caudovirales phage</name>
    <dbReference type="NCBI Taxonomy" id="2100421"/>
    <lineage>
        <taxon>Viruses</taxon>
        <taxon>Duplodnaviria</taxon>
        <taxon>Heunggongvirae</taxon>
        <taxon>Uroviricota</taxon>
        <taxon>Caudoviricetes</taxon>
        <taxon>Peduoviridae</taxon>
        <taxon>Maltschvirus</taxon>
        <taxon>Maltschvirus maltsch</taxon>
    </lineage>
</organism>
<gene>
    <name evidence="2" type="ORF">UFOVP27_132</name>
</gene>
<accession>A0A6J5KN52</accession>
<name>A0A6J5KN52_9CAUD</name>
<sequence length="273" mass="28595">MKAILGQGQVQASNSLGQNGGFLGAMVGAYAKKKDYETRYAYETSLMEFDDKLKERRQLNSTVHGIVADQARQATAHSYKTAQEEAASKNKLAQIKEGGRQKRLTTTHGQKRGVKTMKEMTAGLETSAGLDLSGGISPLVAGPNQFQGQLQALKGHPHLGVNPAQTAADAPNVTTPDTSNPVTPAAAKGGRSKKVMPFADPTDQKNVKPVPASVASPFSATGGNNPVSAQESDATDINKRASIVPDSSFTPATNAPSVVSEGPKVSIKKTKKA</sequence>